<evidence type="ECO:0000256" key="2">
    <source>
        <dbReference type="PROSITE-ProRule" id="PRU00335"/>
    </source>
</evidence>
<dbReference type="InterPro" id="IPR050624">
    <property type="entry name" value="HTH-type_Tx_Regulator"/>
</dbReference>
<dbReference type="SUPFAM" id="SSF46689">
    <property type="entry name" value="Homeodomain-like"/>
    <property type="match status" value="1"/>
</dbReference>
<dbReference type="GO" id="GO:0003677">
    <property type="term" value="F:DNA binding"/>
    <property type="evidence" value="ECO:0007669"/>
    <property type="project" value="UniProtKB-UniRule"/>
</dbReference>
<protein>
    <submittedName>
        <fullName evidence="4">Transcriptional regulator, TetR family</fullName>
    </submittedName>
</protein>
<feature type="domain" description="HTH tetR-type" evidence="3">
    <location>
        <begin position="11"/>
        <end position="71"/>
    </location>
</feature>
<dbReference type="Pfam" id="PF00440">
    <property type="entry name" value="TetR_N"/>
    <property type="match status" value="1"/>
</dbReference>
<organism evidence="4 5">
    <name type="scientific">Fructobacillus durionis</name>
    <dbReference type="NCBI Taxonomy" id="283737"/>
    <lineage>
        <taxon>Bacteria</taxon>
        <taxon>Bacillati</taxon>
        <taxon>Bacillota</taxon>
        <taxon>Bacilli</taxon>
        <taxon>Lactobacillales</taxon>
        <taxon>Lactobacillaceae</taxon>
        <taxon>Fructobacillus</taxon>
    </lineage>
</organism>
<keyword evidence="1 2" id="KW-0238">DNA-binding</keyword>
<dbReference type="InterPro" id="IPR001647">
    <property type="entry name" value="HTH_TetR"/>
</dbReference>
<evidence type="ECO:0000313" key="5">
    <source>
        <dbReference type="Proteomes" id="UP000199376"/>
    </source>
</evidence>
<feature type="DNA-binding region" description="H-T-H motif" evidence="2">
    <location>
        <begin position="34"/>
        <end position="53"/>
    </location>
</feature>
<dbReference type="PROSITE" id="PS50977">
    <property type="entry name" value="HTH_TETR_2"/>
    <property type="match status" value="1"/>
</dbReference>
<dbReference type="EMBL" id="FOLI01000006">
    <property type="protein sequence ID" value="SFC13706.1"/>
    <property type="molecule type" value="Genomic_DNA"/>
</dbReference>
<gene>
    <name evidence="4" type="ORF">SAMN05660453_1145</name>
</gene>
<evidence type="ECO:0000259" key="3">
    <source>
        <dbReference type="PROSITE" id="PS50977"/>
    </source>
</evidence>
<dbReference type="InterPro" id="IPR009057">
    <property type="entry name" value="Homeodomain-like_sf"/>
</dbReference>
<keyword evidence="5" id="KW-1185">Reference proteome</keyword>
<dbReference type="Gene3D" id="1.10.357.10">
    <property type="entry name" value="Tetracycline Repressor, domain 2"/>
    <property type="match status" value="1"/>
</dbReference>
<evidence type="ECO:0000256" key="1">
    <source>
        <dbReference type="ARBA" id="ARBA00023125"/>
    </source>
</evidence>
<dbReference type="OrthoDB" id="9812484at2"/>
<dbReference type="PANTHER" id="PTHR43479:SF11">
    <property type="entry name" value="ACREF_ENVCD OPERON REPRESSOR-RELATED"/>
    <property type="match status" value="1"/>
</dbReference>
<name>A0A1I1GQD9_9LACO</name>
<dbReference type="STRING" id="283737.SAMN05660453_1145"/>
<reference evidence="4 5" key="1">
    <citation type="submission" date="2016-10" db="EMBL/GenBank/DDBJ databases">
        <authorList>
            <person name="de Groot N.N."/>
        </authorList>
    </citation>
    <scope>NUCLEOTIDE SEQUENCE [LARGE SCALE GENOMIC DNA]</scope>
    <source>
        <strain evidence="4 5">DSM 19113</strain>
    </source>
</reference>
<dbReference type="Proteomes" id="UP000199376">
    <property type="component" value="Unassembled WGS sequence"/>
</dbReference>
<accession>A0A1I1GQD9</accession>
<dbReference type="RefSeq" id="WP_091502894.1">
    <property type="nucleotide sequence ID" value="NZ_FOLI01000006.1"/>
</dbReference>
<dbReference type="AlphaFoldDB" id="A0A1I1GQD9"/>
<dbReference type="PANTHER" id="PTHR43479">
    <property type="entry name" value="ACREF/ENVCD OPERON REPRESSOR-RELATED"/>
    <property type="match status" value="1"/>
</dbReference>
<sequence>MAKAMFDHLKAEKKEQIIQALFTVFSEKDLLTVSVKDIVEEAKIPRGSFYTYFDDLQDAYAHVLKIVLTRVHKQTNVGNPYEAARDFIENINQNPDKDFICHYYVINEAILEAHQGYKEKVTTQEELPKWLGSLAIHHLLRQFFLNPGDKEAILAQLSAVEDWQKG</sequence>
<evidence type="ECO:0000313" key="4">
    <source>
        <dbReference type="EMBL" id="SFC13706.1"/>
    </source>
</evidence>
<proteinExistence type="predicted"/>